<evidence type="ECO:0000313" key="3">
    <source>
        <dbReference type="Proteomes" id="UP000690515"/>
    </source>
</evidence>
<comment type="caution">
    <text evidence="2">The sequence shown here is derived from an EMBL/GenBank/DDBJ whole genome shotgun (WGS) entry which is preliminary data.</text>
</comment>
<evidence type="ECO:0000313" key="2">
    <source>
        <dbReference type="EMBL" id="MBU2714019.1"/>
    </source>
</evidence>
<keyword evidence="3" id="KW-1185">Reference proteome</keyword>
<dbReference type="Pfam" id="PF12728">
    <property type="entry name" value="HTH_17"/>
    <property type="match status" value="1"/>
</dbReference>
<dbReference type="GO" id="GO:0003677">
    <property type="term" value="F:DNA binding"/>
    <property type="evidence" value="ECO:0007669"/>
    <property type="project" value="UniProtKB-KW"/>
</dbReference>
<keyword evidence="2" id="KW-0238">DNA-binding</keyword>
<dbReference type="RefSeq" id="WP_215822291.1">
    <property type="nucleotide sequence ID" value="NZ_JAGSOY010000135.1"/>
</dbReference>
<dbReference type="InterPro" id="IPR041657">
    <property type="entry name" value="HTH_17"/>
</dbReference>
<dbReference type="NCBIfam" id="TIGR01764">
    <property type="entry name" value="excise"/>
    <property type="match status" value="1"/>
</dbReference>
<dbReference type="InterPro" id="IPR010093">
    <property type="entry name" value="SinI_DNA-bd"/>
</dbReference>
<feature type="non-terminal residue" evidence="2">
    <location>
        <position position="1"/>
    </location>
</feature>
<accession>A0ABS5ZIW5</accession>
<proteinExistence type="predicted"/>
<dbReference type="Proteomes" id="UP000690515">
    <property type="component" value="Unassembled WGS sequence"/>
</dbReference>
<reference evidence="2 3" key="1">
    <citation type="submission" date="2021-04" db="EMBL/GenBank/DDBJ databases">
        <authorList>
            <person name="Pira H."/>
            <person name="Risdian C."/>
            <person name="Wink J."/>
        </authorList>
    </citation>
    <scope>NUCLEOTIDE SEQUENCE [LARGE SCALE GENOMIC DNA]</scope>
    <source>
        <strain evidence="2 3">WH53</strain>
    </source>
</reference>
<evidence type="ECO:0000259" key="1">
    <source>
        <dbReference type="Pfam" id="PF12728"/>
    </source>
</evidence>
<sequence length="74" mass="8148">ADKPLTAQEAAQVIGMSRPMVVKAIKSGQLPYFMVGSHYRVQESDALAFKAKLRQQAQQALEDMADIDNELGLE</sequence>
<dbReference type="EMBL" id="JAGSOY010000135">
    <property type="protein sequence ID" value="MBU2714019.1"/>
    <property type="molecule type" value="Genomic_DNA"/>
</dbReference>
<name>A0ABS5ZIW5_9GAMM</name>
<feature type="domain" description="Helix-turn-helix" evidence="1">
    <location>
        <begin position="5"/>
        <end position="51"/>
    </location>
</feature>
<gene>
    <name evidence="2" type="ORF">KCG35_23500</name>
</gene>
<protein>
    <submittedName>
        <fullName evidence="2">Excisionase family DNA-binding protein</fullName>
    </submittedName>
</protein>
<organism evidence="2 3">
    <name type="scientific">Zooshikella harenae</name>
    <dbReference type="NCBI Taxonomy" id="2827238"/>
    <lineage>
        <taxon>Bacteria</taxon>
        <taxon>Pseudomonadati</taxon>
        <taxon>Pseudomonadota</taxon>
        <taxon>Gammaproteobacteria</taxon>
        <taxon>Oceanospirillales</taxon>
        <taxon>Zooshikellaceae</taxon>
        <taxon>Zooshikella</taxon>
    </lineage>
</organism>